<dbReference type="PROSITE" id="PS50878">
    <property type="entry name" value="RT_POL"/>
    <property type="match status" value="1"/>
</dbReference>
<dbReference type="PANTHER" id="PTHR47027:SF26">
    <property type="entry name" value="REVERSE TRANSCRIPTASE DOMAIN-CONTAINING PROTEIN"/>
    <property type="match status" value="1"/>
</dbReference>
<feature type="domain" description="Reverse transcriptase" evidence="2">
    <location>
        <begin position="91"/>
        <end position="363"/>
    </location>
</feature>
<sequence length="406" mass="45554">MAIGRTHLSGLFDRLLFSAVSPLCLFSPSILSVGSSFSAVPSARSPAEKTTCYCNPRSSFSAVPSARSPAEKTTCYCNPRSSFSAVPSARSPAEKTTCYCNPHVTIVHFYKRKGNRHLCDNHRGISLLKIAKKLFTRILLNRLNGHLEQDMLPESQCGFRRHCGTTDMIFVAGQLQEKCQEILTHLFTTFVDLKNAFDPVNLDRLWKCMQKFGCPERFTHMVRQLHDGMTARVNDNGKISEAFAVTNGMKQGCVLAPNLFNLMFSVMLTEAYRDNHPGIHIAYRMGGRILKQKRRHFRSRVSTAAIRKLRFTEDCALNASTQGEIQRSMDLFATACDNFVISINTPPNTIFTEAHINFNGAQLQSVDTVLYLGINLSRSNKVHDEIAHWIAKADQAFGSMQYVAWN</sequence>
<evidence type="ECO:0000313" key="3">
    <source>
        <dbReference type="EMBL" id="VDL96167.1"/>
    </source>
</evidence>
<proteinExistence type="predicted"/>
<dbReference type="InterPro" id="IPR043502">
    <property type="entry name" value="DNA/RNA_pol_sf"/>
</dbReference>
<name>A0A3P7E8F2_SCHSO</name>
<gene>
    <name evidence="3" type="ORF">SSLN_LOCUS9782</name>
</gene>
<accession>A0A3P7E8F2</accession>
<dbReference type="CDD" id="cd01650">
    <property type="entry name" value="RT_nLTR_like"/>
    <property type="match status" value="1"/>
</dbReference>
<dbReference type="SUPFAM" id="SSF56672">
    <property type="entry name" value="DNA/RNA polymerases"/>
    <property type="match status" value="1"/>
</dbReference>
<keyword evidence="4" id="KW-1185">Reference proteome</keyword>
<reference evidence="3 4" key="1">
    <citation type="submission" date="2018-11" db="EMBL/GenBank/DDBJ databases">
        <authorList>
            <consortium name="Pathogen Informatics"/>
        </authorList>
    </citation>
    <scope>NUCLEOTIDE SEQUENCE [LARGE SCALE GENOMIC DNA]</scope>
    <source>
        <strain evidence="3 4">NST_G2</strain>
    </source>
</reference>
<feature type="chain" id="PRO_5017943046" description="Reverse transcriptase domain-containing protein" evidence="1">
    <location>
        <begin position="23"/>
        <end position="406"/>
    </location>
</feature>
<dbReference type="Pfam" id="PF00078">
    <property type="entry name" value="RVT_1"/>
    <property type="match status" value="1"/>
</dbReference>
<feature type="signal peptide" evidence="1">
    <location>
        <begin position="1"/>
        <end position="22"/>
    </location>
</feature>
<dbReference type="AlphaFoldDB" id="A0A3P7E8F2"/>
<protein>
    <recommendedName>
        <fullName evidence="2">Reverse transcriptase domain-containing protein</fullName>
    </recommendedName>
</protein>
<keyword evidence="1" id="KW-0732">Signal</keyword>
<evidence type="ECO:0000259" key="2">
    <source>
        <dbReference type="PROSITE" id="PS50878"/>
    </source>
</evidence>
<dbReference type="InterPro" id="IPR000477">
    <property type="entry name" value="RT_dom"/>
</dbReference>
<organism evidence="3 4">
    <name type="scientific">Schistocephalus solidus</name>
    <name type="common">Tapeworm</name>
    <dbReference type="NCBI Taxonomy" id="70667"/>
    <lineage>
        <taxon>Eukaryota</taxon>
        <taxon>Metazoa</taxon>
        <taxon>Spiralia</taxon>
        <taxon>Lophotrochozoa</taxon>
        <taxon>Platyhelminthes</taxon>
        <taxon>Cestoda</taxon>
        <taxon>Eucestoda</taxon>
        <taxon>Diphyllobothriidea</taxon>
        <taxon>Diphyllobothriidae</taxon>
        <taxon>Schistocephalus</taxon>
    </lineage>
</organism>
<dbReference type="PANTHER" id="PTHR47027">
    <property type="entry name" value="REVERSE TRANSCRIPTASE DOMAIN-CONTAINING PROTEIN"/>
    <property type="match status" value="1"/>
</dbReference>
<dbReference type="Proteomes" id="UP000275846">
    <property type="component" value="Unassembled WGS sequence"/>
</dbReference>
<evidence type="ECO:0000256" key="1">
    <source>
        <dbReference type="SAM" id="SignalP"/>
    </source>
</evidence>
<dbReference type="OrthoDB" id="10070415at2759"/>
<dbReference type="EMBL" id="UYSU01035452">
    <property type="protein sequence ID" value="VDL96167.1"/>
    <property type="molecule type" value="Genomic_DNA"/>
</dbReference>
<evidence type="ECO:0000313" key="4">
    <source>
        <dbReference type="Proteomes" id="UP000275846"/>
    </source>
</evidence>